<name>A0A1I3CY77_9PLAN</name>
<dbReference type="Proteomes" id="UP000199518">
    <property type="component" value="Unassembled WGS sequence"/>
</dbReference>
<dbReference type="InterPro" id="IPR016024">
    <property type="entry name" value="ARM-type_fold"/>
</dbReference>
<keyword evidence="2" id="KW-0963">Cytoplasm</keyword>
<dbReference type="GO" id="GO:0051539">
    <property type="term" value="F:4 iron, 4 sulfur cluster binding"/>
    <property type="evidence" value="ECO:0007669"/>
    <property type="project" value="UniProtKB-KW"/>
</dbReference>
<sequence>MNPTHDLSALLKERGRELGFSLIGITPAARPETLDQFRDWLQQGFHGEMGYMARREEAYADPSGVMVGVKSVIVAAMNYGPGRATPPGSGRIAAYAQGAADYHDVLRERLKELAAVLHEARPGTKTRIAVDTAPLLERDLARRAGLGWFGKNTLLINKWEGSYFFLGGILTDCELPADAPHETSHCGTCTRCLEACPTQAFVGPHVLDARRCISYLTIELRGEPIPIELRPGMEDWMFGCDVCQQVCPWNRKATPSDEPAFLPAEITNLTSTQFLNLTEEEFSERFAATPLSRPGYINMARNAAIVLGNLQRRDALPELNKALWSPHEVVRDAAIWAIGQIEAASSE</sequence>
<dbReference type="GO" id="GO:0052693">
    <property type="term" value="F:epoxyqueuosine reductase activity"/>
    <property type="evidence" value="ECO:0007669"/>
    <property type="project" value="TreeGrafter"/>
</dbReference>
<reference evidence="11" key="1">
    <citation type="submission" date="2016-10" db="EMBL/GenBank/DDBJ databases">
        <authorList>
            <person name="Varghese N."/>
            <person name="Submissions S."/>
        </authorList>
    </citation>
    <scope>NUCLEOTIDE SEQUENCE [LARGE SCALE GENOMIC DNA]</scope>
    <source>
        <strain evidence="11">DSM 26348</strain>
    </source>
</reference>
<keyword evidence="4" id="KW-0479">Metal-binding</keyword>
<dbReference type="InterPro" id="IPR017900">
    <property type="entry name" value="4Fe4S_Fe_S_CS"/>
</dbReference>
<dbReference type="EMBL" id="FOQD01000003">
    <property type="protein sequence ID" value="SFH79393.1"/>
    <property type="molecule type" value="Genomic_DNA"/>
</dbReference>
<dbReference type="NCBIfam" id="TIGR00276">
    <property type="entry name" value="tRNA epoxyqueuosine(34) reductase QueG"/>
    <property type="match status" value="1"/>
</dbReference>
<evidence type="ECO:0000256" key="4">
    <source>
        <dbReference type="ARBA" id="ARBA00022723"/>
    </source>
</evidence>
<accession>A0A1I3CY77</accession>
<dbReference type="InterPro" id="IPR011989">
    <property type="entry name" value="ARM-like"/>
</dbReference>
<dbReference type="InterPro" id="IPR017896">
    <property type="entry name" value="4Fe4S_Fe-S-bd"/>
</dbReference>
<organism evidence="10 11">
    <name type="scientific">Planctomicrobium piriforme</name>
    <dbReference type="NCBI Taxonomy" id="1576369"/>
    <lineage>
        <taxon>Bacteria</taxon>
        <taxon>Pseudomonadati</taxon>
        <taxon>Planctomycetota</taxon>
        <taxon>Planctomycetia</taxon>
        <taxon>Planctomycetales</taxon>
        <taxon>Planctomycetaceae</taxon>
        <taxon>Planctomicrobium</taxon>
    </lineage>
</organism>
<dbReference type="Pfam" id="PF13484">
    <property type="entry name" value="Fer4_16"/>
    <property type="match status" value="1"/>
</dbReference>
<keyword evidence="5" id="KW-0671">Queuosine biosynthesis</keyword>
<protein>
    <submittedName>
        <fullName evidence="10">Epoxyqueuosine reductase</fullName>
    </submittedName>
</protein>
<feature type="domain" description="4Fe-4S ferredoxin-type" evidence="9">
    <location>
        <begin position="177"/>
        <end position="206"/>
    </location>
</feature>
<dbReference type="Gene3D" id="3.30.70.20">
    <property type="match status" value="1"/>
</dbReference>
<dbReference type="GO" id="GO:0008616">
    <property type="term" value="P:tRNA queuosine(34) biosynthetic process"/>
    <property type="evidence" value="ECO:0007669"/>
    <property type="project" value="UniProtKB-KW"/>
</dbReference>
<keyword evidence="7" id="KW-0408">Iron</keyword>
<keyword evidence="11" id="KW-1185">Reference proteome</keyword>
<dbReference type="SUPFAM" id="SSF54862">
    <property type="entry name" value="4Fe-4S ferredoxins"/>
    <property type="match status" value="1"/>
</dbReference>
<evidence type="ECO:0000256" key="6">
    <source>
        <dbReference type="ARBA" id="ARBA00023002"/>
    </source>
</evidence>
<dbReference type="AlphaFoldDB" id="A0A1I3CY77"/>
<dbReference type="GO" id="GO:0046872">
    <property type="term" value="F:metal ion binding"/>
    <property type="evidence" value="ECO:0007669"/>
    <property type="project" value="UniProtKB-KW"/>
</dbReference>
<dbReference type="RefSeq" id="WP_217647016.1">
    <property type="nucleotide sequence ID" value="NZ_FOQD01000003.1"/>
</dbReference>
<dbReference type="Pfam" id="PF08331">
    <property type="entry name" value="QueG_DUF1730"/>
    <property type="match status" value="1"/>
</dbReference>
<dbReference type="PROSITE" id="PS00198">
    <property type="entry name" value="4FE4S_FER_1"/>
    <property type="match status" value="1"/>
</dbReference>
<keyword evidence="6" id="KW-0560">Oxidoreductase</keyword>
<evidence type="ECO:0000256" key="5">
    <source>
        <dbReference type="ARBA" id="ARBA00022785"/>
    </source>
</evidence>
<dbReference type="STRING" id="1576369.SAMN05421753_10312"/>
<dbReference type="PANTHER" id="PTHR30002:SF4">
    <property type="entry name" value="EPOXYQUEUOSINE REDUCTASE"/>
    <property type="match status" value="1"/>
</dbReference>
<dbReference type="PANTHER" id="PTHR30002">
    <property type="entry name" value="EPOXYQUEUOSINE REDUCTASE"/>
    <property type="match status" value="1"/>
</dbReference>
<keyword evidence="3" id="KW-0819">tRNA processing</keyword>
<dbReference type="PROSITE" id="PS51379">
    <property type="entry name" value="4FE4S_FER_2"/>
    <property type="match status" value="1"/>
</dbReference>
<gene>
    <name evidence="10" type="ORF">SAMN05421753_10312</name>
</gene>
<dbReference type="Gene3D" id="1.25.10.10">
    <property type="entry name" value="Leucine-rich Repeat Variant"/>
    <property type="match status" value="1"/>
</dbReference>
<dbReference type="SUPFAM" id="SSF48371">
    <property type="entry name" value="ARM repeat"/>
    <property type="match status" value="1"/>
</dbReference>
<evidence type="ECO:0000313" key="10">
    <source>
        <dbReference type="EMBL" id="SFH79393.1"/>
    </source>
</evidence>
<evidence type="ECO:0000256" key="8">
    <source>
        <dbReference type="ARBA" id="ARBA00023014"/>
    </source>
</evidence>
<evidence type="ECO:0000256" key="3">
    <source>
        <dbReference type="ARBA" id="ARBA00022694"/>
    </source>
</evidence>
<dbReference type="InterPro" id="IPR004453">
    <property type="entry name" value="QueG"/>
</dbReference>
<keyword evidence="8" id="KW-0411">Iron-sulfur</keyword>
<dbReference type="Pfam" id="PF13646">
    <property type="entry name" value="HEAT_2"/>
    <property type="match status" value="1"/>
</dbReference>
<proteinExistence type="predicted"/>
<keyword evidence="1" id="KW-0004">4Fe-4S</keyword>
<dbReference type="InterPro" id="IPR013542">
    <property type="entry name" value="QueG_DUF1730"/>
</dbReference>
<evidence type="ECO:0000259" key="9">
    <source>
        <dbReference type="PROSITE" id="PS51379"/>
    </source>
</evidence>
<evidence type="ECO:0000256" key="1">
    <source>
        <dbReference type="ARBA" id="ARBA00022485"/>
    </source>
</evidence>
<evidence type="ECO:0000256" key="7">
    <source>
        <dbReference type="ARBA" id="ARBA00023004"/>
    </source>
</evidence>
<evidence type="ECO:0000256" key="2">
    <source>
        <dbReference type="ARBA" id="ARBA00022490"/>
    </source>
</evidence>
<evidence type="ECO:0000313" key="11">
    <source>
        <dbReference type="Proteomes" id="UP000199518"/>
    </source>
</evidence>